<dbReference type="GO" id="GO:0065002">
    <property type="term" value="P:intracellular protein transmembrane transport"/>
    <property type="evidence" value="ECO:0007669"/>
    <property type="project" value="UniProtKB-UniRule"/>
</dbReference>
<dbReference type="InterPro" id="IPR038379">
    <property type="entry name" value="SecE_sf"/>
</dbReference>
<keyword evidence="7 9" id="KW-0811">Translocation</keyword>
<dbReference type="GO" id="GO:0008320">
    <property type="term" value="F:protein transmembrane transporter activity"/>
    <property type="evidence" value="ECO:0007669"/>
    <property type="project" value="UniProtKB-UniRule"/>
</dbReference>
<evidence type="ECO:0000256" key="5">
    <source>
        <dbReference type="ARBA" id="ARBA00022927"/>
    </source>
</evidence>
<dbReference type="STRING" id="318464.IO99_16160"/>
<evidence type="ECO:0000256" key="9">
    <source>
        <dbReference type="HAMAP-Rule" id="MF_00422"/>
    </source>
</evidence>
<dbReference type="Pfam" id="PF00584">
    <property type="entry name" value="SecE"/>
    <property type="match status" value="1"/>
</dbReference>
<dbReference type="Proteomes" id="UP000028542">
    <property type="component" value="Unassembled WGS sequence"/>
</dbReference>
<evidence type="ECO:0000256" key="2">
    <source>
        <dbReference type="ARBA" id="ARBA00022448"/>
    </source>
</evidence>
<comment type="function">
    <text evidence="9">Essential subunit of the Sec protein translocation channel SecYEG. Clamps together the 2 halves of SecY. May contact the channel plug during translocation.</text>
</comment>
<name>A0A084J8A8_9CLOT</name>
<evidence type="ECO:0000313" key="11">
    <source>
        <dbReference type="Proteomes" id="UP000028542"/>
    </source>
</evidence>
<keyword evidence="8 9" id="KW-0472">Membrane</keyword>
<keyword evidence="3 9" id="KW-1003">Cell membrane</keyword>
<accession>A0A084J8A8</accession>
<dbReference type="GO" id="GO:0006605">
    <property type="term" value="P:protein targeting"/>
    <property type="evidence" value="ECO:0007669"/>
    <property type="project" value="UniProtKB-UniRule"/>
</dbReference>
<proteinExistence type="inferred from homology"/>
<dbReference type="GO" id="GO:0005886">
    <property type="term" value="C:plasma membrane"/>
    <property type="evidence" value="ECO:0007669"/>
    <property type="project" value="UniProtKB-SubCell"/>
</dbReference>
<dbReference type="PANTHER" id="PTHR33910:SF1">
    <property type="entry name" value="PROTEIN TRANSLOCASE SUBUNIT SECE"/>
    <property type="match status" value="1"/>
</dbReference>
<dbReference type="GO" id="GO:0009306">
    <property type="term" value="P:protein secretion"/>
    <property type="evidence" value="ECO:0007669"/>
    <property type="project" value="UniProtKB-UniRule"/>
</dbReference>
<dbReference type="InterPro" id="IPR005807">
    <property type="entry name" value="SecE_bac"/>
</dbReference>
<comment type="similarity">
    <text evidence="9">Belongs to the SecE/SEC61-gamma family.</text>
</comment>
<organism evidence="10 11">
    <name type="scientific">Clostridium sulfidigenes</name>
    <dbReference type="NCBI Taxonomy" id="318464"/>
    <lineage>
        <taxon>Bacteria</taxon>
        <taxon>Bacillati</taxon>
        <taxon>Bacillota</taxon>
        <taxon>Clostridia</taxon>
        <taxon>Eubacteriales</taxon>
        <taxon>Clostridiaceae</taxon>
        <taxon>Clostridium</taxon>
    </lineage>
</organism>
<evidence type="ECO:0000256" key="4">
    <source>
        <dbReference type="ARBA" id="ARBA00022692"/>
    </source>
</evidence>
<comment type="subcellular location">
    <subcellularLocation>
        <location evidence="9">Cell membrane</location>
        <topology evidence="9">Single-pass membrane protein</topology>
    </subcellularLocation>
    <subcellularLocation>
        <location evidence="1">Membrane</location>
    </subcellularLocation>
</comment>
<keyword evidence="4 9" id="KW-0812">Transmembrane</keyword>
<keyword evidence="11" id="KW-1185">Reference proteome</keyword>
<comment type="subunit">
    <text evidence="9">Component of the Sec protein translocase complex. Heterotrimer consisting of SecY, SecE and SecG subunits. The heterotrimers can form oligomers, although 1 heterotrimer is thought to be able to translocate proteins. Interacts with the ribosome. Interacts with SecDF, and other proteins may be involved. Interacts with SecA.</text>
</comment>
<evidence type="ECO:0000256" key="6">
    <source>
        <dbReference type="ARBA" id="ARBA00022989"/>
    </source>
</evidence>
<reference evidence="10 11" key="1">
    <citation type="submission" date="2014-07" db="EMBL/GenBank/DDBJ databases">
        <title>Draft genome of Clostridium sulfidigenes 113A isolated from sediments associated with methane hydrate from Krishna Godavari basin.</title>
        <authorList>
            <person name="Honkalas V.S."/>
            <person name="Dabir A.P."/>
            <person name="Arora P."/>
            <person name="Dhakephalkar P.K."/>
        </authorList>
    </citation>
    <scope>NUCLEOTIDE SEQUENCE [LARGE SCALE GENOMIC DNA]</scope>
    <source>
        <strain evidence="10 11">113A</strain>
    </source>
</reference>
<gene>
    <name evidence="9" type="primary">secE</name>
    <name evidence="10" type="ORF">IO99_16160</name>
</gene>
<keyword evidence="6 9" id="KW-1133">Transmembrane helix</keyword>
<keyword evidence="2 9" id="KW-0813">Transport</keyword>
<sequence length="74" mass="8567">MAEKVEGKVINPKKRMKIVQFFIDLKAEFKRVTWPTKDELKKALMAVICFCLLYAITVGLLDAGFKNLFNLIFK</sequence>
<dbReference type="EMBL" id="JPMD01000040">
    <property type="protein sequence ID" value="KEZ85192.1"/>
    <property type="molecule type" value="Genomic_DNA"/>
</dbReference>
<evidence type="ECO:0000313" key="10">
    <source>
        <dbReference type="EMBL" id="KEZ85192.1"/>
    </source>
</evidence>
<dbReference type="HAMAP" id="MF_00422">
    <property type="entry name" value="SecE"/>
    <property type="match status" value="1"/>
</dbReference>
<dbReference type="InterPro" id="IPR001901">
    <property type="entry name" value="Translocase_SecE/Sec61-g"/>
</dbReference>
<dbReference type="eggNOG" id="COG0690">
    <property type="taxonomic scope" value="Bacteria"/>
</dbReference>
<feature type="transmembrane region" description="Helical" evidence="9">
    <location>
        <begin position="43"/>
        <end position="65"/>
    </location>
</feature>
<dbReference type="RefSeq" id="WP_035135043.1">
    <property type="nucleotide sequence ID" value="NZ_JBQHQR010000003.1"/>
</dbReference>
<dbReference type="GO" id="GO:0043952">
    <property type="term" value="P:protein transport by the Sec complex"/>
    <property type="evidence" value="ECO:0007669"/>
    <property type="project" value="UniProtKB-UniRule"/>
</dbReference>
<protein>
    <recommendedName>
        <fullName evidence="9">Protein translocase subunit SecE</fullName>
    </recommendedName>
</protein>
<dbReference type="NCBIfam" id="TIGR00964">
    <property type="entry name" value="secE_bact"/>
    <property type="match status" value="1"/>
</dbReference>
<evidence type="ECO:0000256" key="1">
    <source>
        <dbReference type="ARBA" id="ARBA00004370"/>
    </source>
</evidence>
<evidence type="ECO:0000256" key="7">
    <source>
        <dbReference type="ARBA" id="ARBA00023010"/>
    </source>
</evidence>
<evidence type="ECO:0000256" key="3">
    <source>
        <dbReference type="ARBA" id="ARBA00022475"/>
    </source>
</evidence>
<evidence type="ECO:0000256" key="8">
    <source>
        <dbReference type="ARBA" id="ARBA00023136"/>
    </source>
</evidence>
<comment type="caution">
    <text evidence="10">The sequence shown here is derived from an EMBL/GenBank/DDBJ whole genome shotgun (WGS) entry which is preliminary data.</text>
</comment>
<dbReference type="Gene3D" id="1.20.5.1030">
    <property type="entry name" value="Preprotein translocase secy subunit"/>
    <property type="match status" value="1"/>
</dbReference>
<dbReference type="AlphaFoldDB" id="A0A084J8A8"/>
<dbReference type="PANTHER" id="PTHR33910">
    <property type="entry name" value="PROTEIN TRANSLOCASE SUBUNIT SECE"/>
    <property type="match status" value="1"/>
</dbReference>
<keyword evidence="5 9" id="KW-0653">Protein transport</keyword>